<comment type="similarity">
    <text evidence="2">Belongs to the COMM domain-containing protein 3 family.</text>
</comment>
<proteinExistence type="inferred from homology"/>
<dbReference type="PANTHER" id="PTHR31159:SF1">
    <property type="entry name" value="COMM DOMAIN-CONTAINING PROTEIN 3"/>
    <property type="match status" value="1"/>
</dbReference>
<gene>
    <name evidence="4" type="ORF">AGOR_G00042480</name>
</gene>
<comment type="caution">
    <text evidence="4">The sequence shown here is derived from an EMBL/GenBank/DDBJ whole genome shotgun (WGS) entry which is preliminary data.</text>
</comment>
<reference evidence="4" key="1">
    <citation type="submission" date="2021-01" db="EMBL/GenBank/DDBJ databases">
        <authorList>
            <person name="Zahm M."/>
            <person name="Roques C."/>
            <person name="Cabau C."/>
            <person name="Klopp C."/>
            <person name="Donnadieu C."/>
            <person name="Jouanno E."/>
            <person name="Lampietro C."/>
            <person name="Louis A."/>
            <person name="Herpin A."/>
            <person name="Echchiki A."/>
            <person name="Berthelot C."/>
            <person name="Parey E."/>
            <person name="Roest-Crollius H."/>
            <person name="Braasch I."/>
            <person name="Postlethwait J."/>
            <person name="Bobe J."/>
            <person name="Montfort J."/>
            <person name="Bouchez O."/>
            <person name="Begum T."/>
            <person name="Mejri S."/>
            <person name="Adams A."/>
            <person name="Chen W.-J."/>
            <person name="Guiguen Y."/>
        </authorList>
    </citation>
    <scope>NUCLEOTIDE SEQUENCE</scope>
    <source>
        <tissue evidence="4">Blood</tissue>
    </source>
</reference>
<dbReference type="PANTHER" id="PTHR31159">
    <property type="entry name" value="COMM DOMAIN-CONTAINING PROTEIN 3"/>
    <property type="match status" value="1"/>
</dbReference>
<feature type="domain" description="COMM" evidence="3">
    <location>
        <begin position="124"/>
        <end position="193"/>
    </location>
</feature>
<evidence type="ECO:0000313" key="5">
    <source>
        <dbReference type="Proteomes" id="UP000829720"/>
    </source>
</evidence>
<evidence type="ECO:0000256" key="2">
    <source>
        <dbReference type="ARBA" id="ARBA00093469"/>
    </source>
</evidence>
<dbReference type="Proteomes" id="UP000829720">
    <property type="component" value="Unassembled WGS sequence"/>
</dbReference>
<sequence>MELSEFVQKGLQYLADPEYFDVKTFSHLVEVSFRTLLASQTDDAILDDPEFKQVDKTLLKHCHVAATTCILEIAKQNADKSTVCTCLEDIKFDAERIDVFYSSFQKNKSELESLLSSIGKCPPHICDASWRLDYQIKNSHVHKVNQPTYLITLNVENDGARSADEVHFSCTMEQLQDLVGKMKDAAKSLDKATQM</sequence>
<dbReference type="Pfam" id="PF21672">
    <property type="entry name" value="COMM_HN"/>
    <property type="match status" value="1"/>
</dbReference>
<dbReference type="AlphaFoldDB" id="A0A8T3DYW9"/>
<evidence type="ECO:0000259" key="3">
    <source>
        <dbReference type="PROSITE" id="PS51269"/>
    </source>
</evidence>
<dbReference type="PROSITE" id="PS51269">
    <property type="entry name" value="COMM"/>
    <property type="match status" value="1"/>
</dbReference>
<accession>A0A8T3DYW9</accession>
<dbReference type="InterPro" id="IPR017920">
    <property type="entry name" value="COMM"/>
</dbReference>
<dbReference type="InterPro" id="IPR037355">
    <property type="entry name" value="COMMD3"/>
</dbReference>
<organism evidence="4 5">
    <name type="scientific">Albula goreensis</name>
    <dbReference type="NCBI Taxonomy" id="1534307"/>
    <lineage>
        <taxon>Eukaryota</taxon>
        <taxon>Metazoa</taxon>
        <taxon>Chordata</taxon>
        <taxon>Craniata</taxon>
        <taxon>Vertebrata</taxon>
        <taxon>Euteleostomi</taxon>
        <taxon>Actinopterygii</taxon>
        <taxon>Neopterygii</taxon>
        <taxon>Teleostei</taxon>
        <taxon>Albuliformes</taxon>
        <taxon>Albulidae</taxon>
        <taxon>Albula</taxon>
    </lineage>
</organism>
<protein>
    <recommendedName>
        <fullName evidence="1">COMM domain-containing protein 3</fullName>
    </recommendedName>
</protein>
<keyword evidence="5" id="KW-1185">Reference proteome</keyword>
<dbReference type="CDD" id="cd04751">
    <property type="entry name" value="Commd3"/>
    <property type="match status" value="1"/>
</dbReference>
<dbReference type="OrthoDB" id="1917519at2759"/>
<evidence type="ECO:0000313" key="4">
    <source>
        <dbReference type="EMBL" id="KAI1902221.1"/>
    </source>
</evidence>
<name>A0A8T3DYW9_9TELE</name>
<dbReference type="Pfam" id="PF07258">
    <property type="entry name" value="COMM_domain"/>
    <property type="match status" value="1"/>
</dbReference>
<evidence type="ECO:0000256" key="1">
    <source>
        <dbReference type="ARBA" id="ARBA00016548"/>
    </source>
</evidence>
<dbReference type="GO" id="GO:0006814">
    <property type="term" value="P:sodium ion transport"/>
    <property type="evidence" value="ECO:0007669"/>
    <property type="project" value="InterPro"/>
</dbReference>
<dbReference type="EMBL" id="JAERUA010000003">
    <property type="protein sequence ID" value="KAI1902221.1"/>
    <property type="molecule type" value="Genomic_DNA"/>
</dbReference>